<organism evidence="2 3">
    <name type="scientific">Ancylobacter crimeensis</name>
    <dbReference type="NCBI Taxonomy" id="2579147"/>
    <lineage>
        <taxon>Bacteria</taxon>
        <taxon>Pseudomonadati</taxon>
        <taxon>Pseudomonadota</taxon>
        <taxon>Alphaproteobacteria</taxon>
        <taxon>Hyphomicrobiales</taxon>
        <taxon>Xanthobacteraceae</taxon>
        <taxon>Ancylobacter</taxon>
    </lineage>
</organism>
<dbReference type="Proteomes" id="UP001203284">
    <property type="component" value="Unassembled WGS sequence"/>
</dbReference>
<dbReference type="PANTHER" id="PTHR34989">
    <property type="entry name" value="PROTEIN HDED"/>
    <property type="match status" value="1"/>
</dbReference>
<keyword evidence="1" id="KW-0812">Transmembrane</keyword>
<name>A0ABT0DA17_9HYPH</name>
<keyword evidence="1" id="KW-0472">Membrane</keyword>
<proteinExistence type="predicted"/>
<comment type="caution">
    <text evidence="2">The sequence shown here is derived from an EMBL/GenBank/DDBJ whole genome shotgun (WGS) entry which is preliminary data.</text>
</comment>
<dbReference type="InterPro" id="IPR052712">
    <property type="entry name" value="Acid_resist_chaperone_HdeD"/>
</dbReference>
<protein>
    <submittedName>
        <fullName evidence="2">HdeD family acid-resistance protein</fullName>
    </submittedName>
</protein>
<feature type="transmembrane region" description="Helical" evidence="1">
    <location>
        <begin position="166"/>
        <end position="188"/>
    </location>
</feature>
<reference evidence="2 3" key="1">
    <citation type="submission" date="2022-04" db="EMBL/GenBank/DDBJ databases">
        <authorList>
            <person name="Grouzdev D.S."/>
            <person name="Pantiukh K.S."/>
            <person name="Krutkina M.S."/>
        </authorList>
    </citation>
    <scope>NUCLEOTIDE SEQUENCE [LARGE SCALE GENOMIC DNA]</scope>
    <source>
        <strain evidence="2 3">6x-1</strain>
    </source>
</reference>
<dbReference type="EMBL" id="JALKCH010000004">
    <property type="protein sequence ID" value="MCK0196800.1"/>
    <property type="molecule type" value="Genomic_DNA"/>
</dbReference>
<dbReference type="Pfam" id="PF03729">
    <property type="entry name" value="DUF308"/>
    <property type="match status" value="1"/>
</dbReference>
<evidence type="ECO:0000313" key="2">
    <source>
        <dbReference type="EMBL" id="MCK0196800.1"/>
    </source>
</evidence>
<dbReference type="InterPro" id="IPR005325">
    <property type="entry name" value="DUF308_memb"/>
</dbReference>
<keyword evidence="1" id="KW-1133">Transmembrane helix</keyword>
<accession>A0ABT0DA17</accession>
<feature type="transmembrane region" description="Helical" evidence="1">
    <location>
        <begin position="27"/>
        <end position="46"/>
    </location>
</feature>
<evidence type="ECO:0000256" key="1">
    <source>
        <dbReference type="SAM" id="Phobius"/>
    </source>
</evidence>
<dbReference type="RefSeq" id="WP_247028219.1">
    <property type="nucleotide sequence ID" value="NZ_JALKCH010000004.1"/>
</dbReference>
<gene>
    <name evidence="2" type="ORF">MWN34_07715</name>
</gene>
<dbReference type="PANTHER" id="PTHR34989:SF1">
    <property type="entry name" value="PROTEIN HDED"/>
    <property type="match status" value="1"/>
</dbReference>
<evidence type="ECO:0000313" key="3">
    <source>
        <dbReference type="Proteomes" id="UP001203284"/>
    </source>
</evidence>
<feature type="transmembrane region" description="Helical" evidence="1">
    <location>
        <begin position="52"/>
        <end position="76"/>
    </location>
</feature>
<sequence>MTFPSDSLSPSPGSQIAGKLAALHAKWGWFVALGILMILAGAYILGNEVVGTVLSVVTLGVFLTISGVAQIIHAFGVKGWGSFAFWLLDGLLHLVAGAIAIINPVVAAGIITLILGFSLLIAGGFRLAAGFGARPAPGWGWLVVSAIATLVLGALIVMGWPANTLWVLGLLLGIDLVFNGVAVLMLGLRLKS</sequence>
<keyword evidence="3" id="KW-1185">Reference proteome</keyword>
<feature type="transmembrane region" description="Helical" evidence="1">
    <location>
        <begin position="139"/>
        <end position="160"/>
    </location>
</feature>